<dbReference type="GO" id="GO:0016020">
    <property type="term" value="C:membrane"/>
    <property type="evidence" value="ECO:0007669"/>
    <property type="project" value="UniProtKB-SubCell"/>
</dbReference>
<dbReference type="VEuPathDB" id="FungiDB:Z520_00837"/>
<dbReference type="InterPro" id="IPR050360">
    <property type="entry name" value="MFS_Sugar_Transporters"/>
</dbReference>
<name>A0A0D2KKX4_9EURO</name>
<evidence type="ECO:0000256" key="4">
    <source>
        <dbReference type="ARBA" id="ARBA00022692"/>
    </source>
</evidence>
<reference evidence="10 11" key="1">
    <citation type="submission" date="2015-01" db="EMBL/GenBank/DDBJ databases">
        <title>The Genome Sequence of Fonsecaea multimorphosa CBS 102226.</title>
        <authorList>
            <consortium name="The Broad Institute Genomics Platform"/>
            <person name="Cuomo C."/>
            <person name="de Hoog S."/>
            <person name="Gorbushina A."/>
            <person name="Stielow B."/>
            <person name="Teixiera M."/>
            <person name="Abouelleil A."/>
            <person name="Chapman S.B."/>
            <person name="Priest M."/>
            <person name="Young S.K."/>
            <person name="Wortman J."/>
            <person name="Nusbaum C."/>
            <person name="Birren B."/>
        </authorList>
    </citation>
    <scope>NUCLEOTIDE SEQUENCE [LARGE SCALE GENOMIC DNA]</scope>
    <source>
        <strain evidence="10 11">CBS 102226</strain>
    </source>
</reference>
<feature type="transmembrane region" description="Helical" evidence="8">
    <location>
        <begin position="294"/>
        <end position="316"/>
    </location>
</feature>
<keyword evidence="6 8" id="KW-0472">Membrane</keyword>
<dbReference type="Pfam" id="PF00083">
    <property type="entry name" value="Sugar_tr"/>
    <property type="match status" value="1"/>
</dbReference>
<comment type="similarity">
    <text evidence="2 7">Belongs to the major facilitator superfamily. Sugar transporter (TC 2.A.1.1) family.</text>
</comment>
<evidence type="ECO:0000313" key="11">
    <source>
        <dbReference type="Proteomes" id="UP000053411"/>
    </source>
</evidence>
<feature type="transmembrane region" description="Helical" evidence="8">
    <location>
        <begin position="363"/>
        <end position="383"/>
    </location>
</feature>
<dbReference type="GO" id="GO:0005351">
    <property type="term" value="F:carbohydrate:proton symporter activity"/>
    <property type="evidence" value="ECO:0007669"/>
    <property type="project" value="TreeGrafter"/>
</dbReference>
<comment type="subcellular location">
    <subcellularLocation>
        <location evidence="1">Membrane</location>
        <topology evidence="1">Multi-pass membrane protein</topology>
    </subcellularLocation>
</comment>
<proteinExistence type="inferred from homology"/>
<evidence type="ECO:0000256" key="6">
    <source>
        <dbReference type="ARBA" id="ARBA00023136"/>
    </source>
</evidence>
<dbReference type="PROSITE" id="PS00217">
    <property type="entry name" value="SUGAR_TRANSPORT_2"/>
    <property type="match status" value="1"/>
</dbReference>
<gene>
    <name evidence="10" type="ORF">Z520_00837</name>
</gene>
<feature type="transmembrane region" description="Helical" evidence="8">
    <location>
        <begin position="395"/>
        <end position="421"/>
    </location>
</feature>
<dbReference type="PANTHER" id="PTHR48022">
    <property type="entry name" value="PLASTIDIC GLUCOSE TRANSPORTER 4"/>
    <property type="match status" value="1"/>
</dbReference>
<keyword evidence="11" id="KW-1185">Reference proteome</keyword>
<feature type="transmembrane region" description="Helical" evidence="8">
    <location>
        <begin position="28"/>
        <end position="61"/>
    </location>
</feature>
<protein>
    <recommendedName>
        <fullName evidence="9">Major facilitator superfamily (MFS) profile domain-containing protein</fullName>
    </recommendedName>
</protein>
<dbReference type="InterPro" id="IPR005829">
    <property type="entry name" value="Sugar_transporter_CS"/>
</dbReference>
<evidence type="ECO:0000256" key="8">
    <source>
        <dbReference type="SAM" id="Phobius"/>
    </source>
</evidence>
<evidence type="ECO:0000256" key="3">
    <source>
        <dbReference type="ARBA" id="ARBA00022448"/>
    </source>
</evidence>
<dbReference type="InterPro" id="IPR005828">
    <property type="entry name" value="MFS_sugar_transport-like"/>
</dbReference>
<dbReference type="FunFam" id="1.20.1250.20:FF:000026">
    <property type="entry name" value="MFS quinate transporter QutD"/>
    <property type="match status" value="1"/>
</dbReference>
<dbReference type="SUPFAM" id="SSF103473">
    <property type="entry name" value="MFS general substrate transporter"/>
    <property type="match status" value="1"/>
</dbReference>
<organism evidence="10 11">
    <name type="scientific">Fonsecaea multimorphosa CBS 102226</name>
    <dbReference type="NCBI Taxonomy" id="1442371"/>
    <lineage>
        <taxon>Eukaryota</taxon>
        <taxon>Fungi</taxon>
        <taxon>Dikarya</taxon>
        <taxon>Ascomycota</taxon>
        <taxon>Pezizomycotina</taxon>
        <taxon>Eurotiomycetes</taxon>
        <taxon>Chaetothyriomycetidae</taxon>
        <taxon>Chaetothyriales</taxon>
        <taxon>Herpotrichiellaceae</taxon>
        <taxon>Fonsecaea</taxon>
    </lineage>
</organism>
<feature type="transmembrane region" description="Helical" evidence="8">
    <location>
        <begin position="433"/>
        <end position="453"/>
    </location>
</feature>
<dbReference type="PROSITE" id="PS00216">
    <property type="entry name" value="SUGAR_TRANSPORT_1"/>
    <property type="match status" value="1"/>
</dbReference>
<feature type="transmembrane region" description="Helical" evidence="8">
    <location>
        <begin position="81"/>
        <end position="101"/>
    </location>
</feature>
<dbReference type="InterPro" id="IPR003663">
    <property type="entry name" value="Sugar/inositol_transpt"/>
</dbReference>
<feature type="transmembrane region" description="Helical" evidence="8">
    <location>
        <begin position="132"/>
        <end position="155"/>
    </location>
</feature>
<feature type="transmembrane region" description="Helical" evidence="8">
    <location>
        <begin position="336"/>
        <end position="354"/>
    </location>
</feature>
<dbReference type="Proteomes" id="UP000053411">
    <property type="component" value="Unassembled WGS sequence"/>
</dbReference>
<evidence type="ECO:0000259" key="9">
    <source>
        <dbReference type="PROSITE" id="PS50850"/>
    </source>
</evidence>
<evidence type="ECO:0000256" key="5">
    <source>
        <dbReference type="ARBA" id="ARBA00022989"/>
    </source>
</evidence>
<evidence type="ECO:0000256" key="2">
    <source>
        <dbReference type="ARBA" id="ARBA00010992"/>
    </source>
</evidence>
<dbReference type="EMBL" id="KN848062">
    <property type="protein sequence ID" value="KIY04145.1"/>
    <property type="molecule type" value="Genomic_DNA"/>
</dbReference>
<dbReference type="NCBIfam" id="TIGR00879">
    <property type="entry name" value="SP"/>
    <property type="match status" value="1"/>
</dbReference>
<dbReference type="InterPro" id="IPR020846">
    <property type="entry name" value="MFS_dom"/>
</dbReference>
<dbReference type="RefSeq" id="XP_016638267.1">
    <property type="nucleotide sequence ID" value="XM_016771357.1"/>
</dbReference>
<dbReference type="PANTHER" id="PTHR48022:SF21">
    <property type="entry name" value="QUINATE TRANSPORTER, PUTATIVE (AFU_ORTHOLOGUE AFUA_6G06960)-RELATED"/>
    <property type="match status" value="1"/>
</dbReference>
<feature type="transmembrane region" description="Helical" evidence="8">
    <location>
        <begin position="200"/>
        <end position="221"/>
    </location>
</feature>
<keyword evidence="5 8" id="KW-1133">Transmembrane helix</keyword>
<evidence type="ECO:0000256" key="1">
    <source>
        <dbReference type="ARBA" id="ARBA00004141"/>
    </source>
</evidence>
<accession>A0A0D2KKX4</accession>
<dbReference type="InterPro" id="IPR036259">
    <property type="entry name" value="MFS_trans_sf"/>
</dbReference>
<feature type="transmembrane region" description="Helical" evidence="8">
    <location>
        <begin position="465"/>
        <end position="486"/>
    </location>
</feature>
<dbReference type="Gene3D" id="1.20.1250.20">
    <property type="entry name" value="MFS general substrate transporter like domains"/>
    <property type="match status" value="1"/>
</dbReference>
<dbReference type="AlphaFoldDB" id="A0A0D2KKX4"/>
<keyword evidence="4 8" id="KW-0812">Transmembrane</keyword>
<evidence type="ECO:0000313" key="10">
    <source>
        <dbReference type="EMBL" id="KIY04145.1"/>
    </source>
</evidence>
<sequence>MTNWGYLIFSRAVRNDAMKHDPPEIYGWRVILLALSASFGAMLFGMDSSIISGVIVLPAFIRRFGLDKAKSAVALANLQANIVSTLQAGAFLGAILAAPLADNLGRRTSLLIAGCVAMIGIIIQFNSWGHVAVLYVGRFVAGVGVGACSMVTPLYISENVPRAVRGLLTGIYQLFVVLGGMLAFWINYGADLHLPGDSAWVVPVAIQGLPAALLLLSMYLCNESPRYLARQDRWEDAKATLAKVRMLPIDHTYIEAEFHDIKLQLEREAALMGGAGFKDLMREMWKIQGNRKRTLITITIMICQQMTGVNAIAIYAPQIFQNIGIRGHSTELFATGIYGIVKFVACAVFLLFVADTLGRRKSLLWTSIGQGCCMLFIGLYLKIQPPLAGEPVPPVGYVALVCIFLYAIFFQFGWGPVCWIYISEIPSARLRALSVSIAATTQWLFNFVVSRAVPNMLATAGSHGFGTYIIFGSFCFAMFVFVWFFVPETKGLSLEAMDELFGVVPHDAFALEMEQGLRTESTMREPPQKETPAALVECVEDAATGDQRGSSLPV</sequence>
<dbReference type="PRINTS" id="PR00171">
    <property type="entry name" value="SUGRTRNSPORT"/>
</dbReference>
<feature type="transmembrane region" description="Helical" evidence="8">
    <location>
        <begin position="167"/>
        <end position="188"/>
    </location>
</feature>
<keyword evidence="3 7" id="KW-0813">Transport</keyword>
<dbReference type="PROSITE" id="PS50850">
    <property type="entry name" value="MFS"/>
    <property type="match status" value="1"/>
</dbReference>
<dbReference type="OrthoDB" id="508119at2759"/>
<dbReference type="GeneID" id="27706583"/>
<feature type="domain" description="Major facilitator superfamily (MFS) profile" evidence="9">
    <location>
        <begin position="33"/>
        <end position="490"/>
    </location>
</feature>
<evidence type="ECO:0000256" key="7">
    <source>
        <dbReference type="RuleBase" id="RU003346"/>
    </source>
</evidence>
<feature type="transmembrane region" description="Helical" evidence="8">
    <location>
        <begin position="108"/>
        <end position="126"/>
    </location>
</feature>